<dbReference type="PANTHER" id="PTHR18934">
    <property type="entry name" value="ATP-DEPENDENT RNA HELICASE"/>
    <property type="match status" value="1"/>
</dbReference>
<keyword evidence="8" id="KW-0067">ATP-binding</keyword>
<dbReference type="Pfam" id="PF21010">
    <property type="entry name" value="HA2_C"/>
    <property type="match status" value="1"/>
</dbReference>
<dbReference type="GO" id="GO:0016787">
    <property type="term" value="F:hydrolase activity"/>
    <property type="evidence" value="ECO:0007669"/>
    <property type="project" value="UniProtKB-KW"/>
</dbReference>
<dbReference type="CDD" id="cd18791">
    <property type="entry name" value="SF2_C_RHA"/>
    <property type="match status" value="1"/>
</dbReference>
<dbReference type="SMART" id="SM00490">
    <property type="entry name" value="HELICc"/>
    <property type="match status" value="1"/>
</dbReference>
<dbReference type="Pfam" id="PF00270">
    <property type="entry name" value="DEAD"/>
    <property type="match status" value="1"/>
</dbReference>
<keyword evidence="10" id="KW-0809">Transit peptide</keyword>
<dbReference type="PROSITE" id="PS51194">
    <property type="entry name" value="HELICASE_CTER"/>
    <property type="match status" value="1"/>
</dbReference>
<evidence type="ECO:0000256" key="13">
    <source>
        <dbReference type="SAM" id="MobiDB-lite"/>
    </source>
</evidence>
<keyword evidence="9" id="KW-0694">RNA-binding</keyword>
<evidence type="ECO:0000256" key="4">
    <source>
        <dbReference type="ARBA" id="ARBA00022640"/>
    </source>
</evidence>
<dbReference type="CDD" id="cd17917">
    <property type="entry name" value="DEXHc_RHA-like"/>
    <property type="match status" value="1"/>
</dbReference>
<dbReference type="SMART" id="SM00847">
    <property type="entry name" value="HA2"/>
    <property type="match status" value="1"/>
</dbReference>
<keyword evidence="12" id="KW-0175">Coiled coil</keyword>
<evidence type="ECO:0000256" key="8">
    <source>
        <dbReference type="ARBA" id="ARBA00022840"/>
    </source>
</evidence>
<dbReference type="FunFam" id="3.40.50.300:FF:000500">
    <property type="entry name" value="ATP-dependent RNA helicase DHX29"/>
    <property type="match status" value="1"/>
</dbReference>
<dbReference type="SMART" id="SM00487">
    <property type="entry name" value="DEXDc"/>
    <property type="match status" value="1"/>
</dbReference>
<keyword evidence="6" id="KW-0378">Hydrolase</keyword>
<evidence type="ECO:0000256" key="5">
    <source>
        <dbReference type="ARBA" id="ARBA00022741"/>
    </source>
</evidence>
<dbReference type="FunFam" id="1.20.120.1080:FF:000002">
    <property type="entry name" value="Putative ATP-dependent RNA helicase DHX36"/>
    <property type="match status" value="1"/>
</dbReference>
<dbReference type="EMBL" id="JASNWA010000006">
    <property type="protein sequence ID" value="KAK3174787.1"/>
    <property type="molecule type" value="Genomic_DNA"/>
</dbReference>
<dbReference type="SUPFAM" id="SSF52540">
    <property type="entry name" value="P-loop containing nucleoside triphosphate hydrolases"/>
    <property type="match status" value="1"/>
</dbReference>
<evidence type="ECO:0000313" key="17">
    <source>
        <dbReference type="Proteomes" id="UP001276659"/>
    </source>
</evidence>
<accession>A0AAD9ZDI1</accession>
<feature type="coiled-coil region" evidence="12">
    <location>
        <begin position="101"/>
        <end position="128"/>
    </location>
</feature>
<keyword evidence="7" id="KW-0347">Helicase</keyword>
<dbReference type="Proteomes" id="UP001276659">
    <property type="component" value="Unassembled WGS sequence"/>
</dbReference>
<feature type="compositionally biased region" description="Polar residues" evidence="13">
    <location>
        <begin position="428"/>
        <end position="442"/>
    </location>
</feature>
<dbReference type="Pfam" id="PF04408">
    <property type="entry name" value="WHD_HA2"/>
    <property type="match status" value="1"/>
</dbReference>
<evidence type="ECO:0000259" key="14">
    <source>
        <dbReference type="PROSITE" id="PS51192"/>
    </source>
</evidence>
<comment type="catalytic activity">
    <reaction evidence="11">
        <text>ATP + H2O = ADP + phosphate + H(+)</text>
        <dbReference type="Rhea" id="RHEA:13065"/>
        <dbReference type="ChEBI" id="CHEBI:15377"/>
        <dbReference type="ChEBI" id="CHEBI:15378"/>
        <dbReference type="ChEBI" id="CHEBI:30616"/>
        <dbReference type="ChEBI" id="CHEBI:43474"/>
        <dbReference type="ChEBI" id="CHEBI:456216"/>
        <dbReference type="EC" id="3.6.4.13"/>
    </reaction>
</comment>
<dbReference type="Gene3D" id="3.40.50.300">
    <property type="entry name" value="P-loop containing nucleotide triphosphate hydrolases"/>
    <property type="match status" value="2"/>
</dbReference>
<evidence type="ECO:0000256" key="12">
    <source>
        <dbReference type="SAM" id="Coils"/>
    </source>
</evidence>
<evidence type="ECO:0000259" key="15">
    <source>
        <dbReference type="PROSITE" id="PS51194"/>
    </source>
</evidence>
<dbReference type="InterPro" id="IPR014001">
    <property type="entry name" value="Helicase_ATP-bd"/>
</dbReference>
<feature type="region of interest" description="Disordered" evidence="13">
    <location>
        <begin position="1"/>
        <end position="66"/>
    </location>
</feature>
<gene>
    <name evidence="16" type="ORF">OEA41_002033</name>
</gene>
<reference evidence="16" key="1">
    <citation type="submission" date="2022-11" db="EMBL/GenBank/DDBJ databases">
        <title>Chromosomal genome sequence assembly and mating type (MAT) locus characterization of the leprose asexual lichenized fungus Lepraria neglecta (Nyl.) Erichsen.</title>
        <authorList>
            <person name="Allen J.L."/>
            <person name="Pfeffer B."/>
        </authorList>
    </citation>
    <scope>NUCLEOTIDE SEQUENCE</scope>
    <source>
        <strain evidence="16">Allen 5258</strain>
    </source>
</reference>
<dbReference type="GO" id="GO:0005524">
    <property type="term" value="F:ATP binding"/>
    <property type="evidence" value="ECO:0007669"/>
    <property type="project" value="UniProtKB-KW"/>
</dbReference>
<feature type="compositionally biased region" description="Basic and acidic residues" evidence="13">
    <location>
        <begin position="414"/>
        <end position="426"/>
    </location>
</feature>
<evidence type="ECO:0000256" key="2">
    <source>
        <dbReference type="ARBA" id="ARBA00012552"/>
    </source>
</evidence>
<evidence type="ECO:0000313" key="16">
    <source>
        <dbReference type="EMBL" id="KAK3174787.1"/>
    </source>
</evidence>
<dbReference type="InterPro" id="IPR048333">
    <property type="entry name" value="HA2_WH"/>
</dbReference>
<keyword evidence="5" id="KW-0547">Nucleotide-binding</keyword>
<sequence>MAPNNKKKKKPASNPARGFATTSTASKTKEQDVNEVEQEDAWGTSGQSTKLVSEEGSVLTNGGPNIKSEKALQDLSPEELELQLENSSLQILVDTYRKKTKKDASRQVSRLQTERRVLRSQAEHLSTRHWLPAEIMQLITDLFDVQIKSSNGLQIGTGTNGSTLDLSEDDLVVKLWTLRRLLPQLGFSDGSTQLALRHLLDKRTDQDPNEISVSKDSIWGLDECLDWLALTSEPGELPSFVSQDARKAPQRPEDGSCFEIITEADTSTNTPTTLTPSTPLSKGTPSRHSPLNEGSPASSGSESDSDLEPDQQITKYLTLQSRLYEINPDLVEPSRRKPKHATANGRSVNTNQGSEADHKISRLTAKLNKIRSDILFDDEEANSRWTETWTRLAKETAERKRLGIRNGNEPIHNGNERAHQTPEKPFLESNNVTEPTDNSQDTSDLLGELFSSLPDSVTDTATGTSNMKTTDSAGTTVMIRYFGKWTGISPRRVFEEACRARDSSCRITYKLISATTFSYRHSLQIRWSRDQQSNPITLNTLDSIACEANPHSAKVEMISIACPDATQSEAYISTVALFLVFASSPKEEKAYLRLPSIWRELWTELSAIKKDQDDAQDRDVLRELRGIVEEYRSQTEGIVTPATNPEAANQQRSKPQVSEVAGLPPAVLSEELRTLWGSKASTASYKHMLTSRMNLPIWHFKDELLDAIEEHQVVIVCGETGCGKSTQVPAFILEHELSNGRSCKIYCTEPRRISAISLARRVSEELGERKQDVGTARSLVGYAIRLESQITAQTRLVYATTGIVMRMLERSDDLADITHLVLDEVHERSIDSDFLLVVLRKLLVKRPDLKVVLMSATVDAEKFSKYLDDAPIMNVPGRTFPVETRYLEDAIELTRFNANTKYGDAGEIDDEDDFLVDASAKTSLSADNLKYYTADTCNALLKYDEYRVNYGLALRLLETIATFDEYADYSKAVLVFLPGIAEIKRLNDMLANHSVFSHGWYIHALHSTIATEEQERAFLVPPPGHRKIVIATNIAETGITIPDVTCVIDTGKHKEMRFDERRQLSRLIEVFISRANAKQRRGRAGRVQKGLCFHLFTKNRHDNMMLEEQTPEMLRLSLQDLVLRVKICKLGGIEQTLSEALDPPSAKNIRRAIDALVDVKALTTTEELTPLGRQLAKLPLDVFLGKLVLLGSIFGCLDAMLTIAAILSSKSPFSAPNGARSQADTARLTFRKGHSDLLTVYNGYCAWRRVCSANGMSEYQFCRKNFLSQQILSNIEDLKAQLTASLADAGFMKLDNSEKAALNRVRFYSRKRNFVEIPSRYNVNNNNDLILNTAIACSFYPKLLKREGKGWRNIANNQSVSLHPTSVNKSPTNPPKWLSFYHIMQSSNKFYNAHETSAVDDAAVALMCGEAEFKMFTGVMVIDGNRIRFSVDDWKIMLAIKTLRTQVRKIMAQSFRHPGRSLSPHQQAWLDIWQRIFSSNSSD</sequence>
<protein>
    <recommendedName>
        <fullName evidence="2">RNA helicase</fullName>
        <ecNumber evidence="2">3.6.4.13</ecNumber>
    </recommendedName>
</protein>
<evidence type="ECO:0000256" key="11">
    <source>
        <dbReference type="ARBA" id="ARBA00047984"/>
    </source>
</evidence>
<dbReference type="EC" id="3.6.4.13" evidence="2"/>
<dbReference type="InterPro" id="IPR011545">
    <property type="entry name" value="DEAD/DEAH_box_helicase_dom"/>
</dbReference>
<feature type="domain" description="Helicase C-terminal" evidence="15">
    <location>
        <begin position="962"/>
        <end position="1129"/>
    </location>
</feature>
<evidence type="ECO:0000256" key="7">
    <source>
        <dbReference type="ARBA" id="ARBA00022806"/>
    </source>
</evidence>
<dbReference type="GO" id="GO:0003724">
    <property type="term" value="F:RNA helicase activity"/>
    <property type="evidence" value="ECO:0007669"/>
    <property type="project" value="UniProtKB-EC"/>
</dbReference>
<feature type="compositionally biased region" description="Basic residues" evidence="13">
    <location>
        <begin position="1"/>
        <end position="11"/>
    </location>
</feature>
<feature type="compositionally biased region" description="Low complexity" evidence="13">
    <location>
        <begin position="266"/>
        <end position="286"/>
    </location>
</feature>
<comment type="subcellular location">
    <subcellularLocation>
        <location evidence="1">Plastid</location>
        <location evidence="1">Chloroplast</location>
    </subcellularLocation>
</comment>
<proteinExistence type="predicted"/>
<evidence type="ECO:0000256" key="3">
    <source>
        <dbReference type="ARBA" id="ARBA00022528"/>
    </source>
</evidence>
<evidence type="ECO:0000256" key="1">
    <source>
        <dbReference type="ARBA" id="ARBA00004229"/>
    </source>
</evidence>
<dbReference type="Pfam" id="PF00271">
    <property type="entry name" value="Helicase_C"/>
    <property type="match status" value="1"/>
</dbReference>
<organism evidence="16 17">
    <name type="scientific">Lepraria neglecta</name>
    <dbReference type="NCBI Taxonomy" id="209136"/>
    <lineage>
        <taxon>Eukaryota</taxon>
        <taxon>Fungi</taxon>
        <taxon>Dikarya</taxon>
        <taxon>Ascomycota</taxon>
        <taxon>Pezizomycotina</taxon>
        <taxon>Lecanoromycetes</taxon>
        <taxon>OSLEUM clade</taxon>
        <taxon>Lecanoromycetidae</taxon>
        <taxon>Lecanorales</taxon>
        <taxon>Lecanorineae</taxon>
        <taxon>Stereocaulaceae</taxon>
        <taxon>Lepraria</taxon>
    </lineage>
</organism>
<comment type="caution">
    <text evidence="16">The sequence shown here is derived from an EMBL/GenBank/DDBJ whole genome shotgun (WGS) entry which is preliminary data.</text>
</comment>
<dbReference type="InterPro" id="IPR001650">
    <property type="entry name" value="Helicase_C-like"/>
</dbReference>
<dbReference type="FunFam" id="3.40.50.300:FF:000819">
    <property type="entry name" value="ATP dependent RNA helicase, putative"/>
    <property type="match status" value="1"/>
</dbReference>
<feature type="region of interest" description="Disordered" evidence="13">
    <location>
        <begin position="327"/>
        <end position="359"/>
    </location>
</feature>
<feature type="domain" description="Helicase ATP-binding" evidence="14">
    <location>
        <begin position="705"/>
        <end position="876"/>
    </location>
</feature>
<dbReference type="Pfam" id="PF07717">
    <property type="entry name" value="OB_NTP_bind"/>
    <property type="match status" value="1"/>
</dbReference>
<feature type="region of interest" description="Disordered" evidence="13">
    <location>
        <begin position="262"/>
        <end position="309"/>
    </location>
</feature>
<keyword evidence="17" id="KW-1185">Reference proteome</keyword>
<evidence type="ECO:0000256" key="6">
    <source>
        <dbReference type="ARBA" id="ARBA00022801"/>
    </source>
</evidence>
<dbReference type="PROSITE" id="PS51192">
    <property type="entry name" value="HELICASE_ATP_BIND_1"/>
    <property type="match status" value="1"/>
</dbReference>
<feature type="compositionally biased region" description="Low complexity" evidence="13">
    <location>
        <begin position="293"/>
        <end position="302"/>
    </location>
</feature>
<dbReference type="InterPro" id="IPR027417">
    <property type="entry name" value="P-loop_NTPase"/>
</dbReference>
<dbReference type="Gene3D" id="1.20.120.1080">
    <property type="match status" value="1"/>
</dbReference>
<feature type="region of interest" description="Disordered" evidence="13">
    <location>
        <begin position="405"/>
        <end position="442"/>
    </location>
</feature>
<keyword evidence="4" id="KW-0934">Plastid</keyword>
<name>A0AAD9ZDI1_9LECA</name>
<feature type="compositionally biased region" description="Polar residues" evidence="13">
    <location>
        <begin position="344"/>
        <end position="354"/>
    </location>
</feature>
<dbReference type="PANTHER" id="PTHR18934:SF145">
    <property type="entry name" value="ATP-DEPENDENT RNA HELICASE DHX57-RELATED"/>
    <property type="match status" value="1"/>
</dbReference>
<keyword evidence="3" id="KW-0150">Chloroplast</keyword>
<dbReference type="GO" id="GO:0003723">
    <property type="term" value="F:RNA binding"/>
    <property type="evidence" value="ECO:0007669"/>
    <property type="project" value="UniProtKB-KW"/>
</dbReference>
<dbReference type="InterPro" id="IPR007502">
    <property type="entry name" value="Helicase-assoc_dom"/>
</dbReference>
<evidence type="ECO:0000256" key="10">
    <source>
        <dbReference type="ARBA" id="ARBA00022946"/>
    </source>
</evidence>
<dbReference type="InterPro" id="IPR011709">
    <property type="entry name" value="DEAD-box_helicase_OB_fold"/>
</dbReference>
<evidence type="ECO:0000256" key="9">
    <source>
        <dbReference type="ARBA" id="ARBA00022884"/>
    </source>
</evidence>